<reference evidence="7" key="1">
    <citation type="submission" date="2017-12" db="EMBL/GenBank/DDBJ databases">
        <title>Draft genome sequence of Telmatospirillum siberiense 26-4b1T, an acidotolerant peatland alphaproteobacterium potentially involved in sulfur cycling.</title>
        <authorList>
            <person name="Hausmann B."/>
            <person name="Pjevac P."/>
            <person name="Schreck K."/>
            <person name="Herbold C.W."/>
            <person name="Daims H."/>
            <person name="Wagner M."/>
            <person name="Pester M."/>
            <person name="Loy A."/>
        </authorList>
    </citation>
    <scope>NUCLEOTIDE SEQUENCE [LARGE SCALE GENOMIC DNA]</scope>
    <source>
        <strain evidence="7">26-4b1</strain>
    </source>
</reference>
<dbReference type="GO" id="GO:0045892">
    <property type="term" value="P:negative regulation of DNA-templated transcription"/>
    <property type="evidence" value="ECO:0007669"/>
    <property type="project" value="TreeGrafter"/>
</dbReference>
<dbReference type="GO" id="GO:0003700">
    <property type="term" value="F:DNA-binding transcription factor activity"/>
    <property type="evidence" value="ECO:0007669"/>
    <property type="project" value="TreeGrafter"/>
</dbReference>
<dbReference type="EMBL" id="PIUM01000012">
    <property type="protein sequence ID" value="PKU24341.1"/>
    <property type="molecule type" value="Genomic_DNA"/>
</dbReference>
<dbReference type="GO" id="GO:0003677">
    <property type="term" value="F:DNA binding"/>
    <property type="evidence" value="ECO:0007669"/>
    <property type="project" value="UniProtKB-KW"/>
</dbReference>
<dbReference type="InterPro" id="IPR036390">
    <property type="entry name" value="WH_DNA-bd_sf"/>
</dbReference>
<dbReference type="Gene3D" id="1.10.10.10">
    <property type="entry name" value="Winged helix-like DNA-binding domain superfamily/Winged helix DNA-binding domain"/>
    <property type="match status" value="1"/>
</dbReference>
<dbReference type="InterPro" id="IPR050707">
    <property type="entry name" value="HTH_MetabolicPath_Reg"/>
</dbReference>
<keyword evidence="2" id="KW-0238">DNA-binding</keyword>
<evidence type="ECO:0000313" key="7">
    <source>
        <dbReference type="Proteomes" id="UP000233293"/>
    </source>
</evidence>
<proteinExistence type="predicted"/>
<accession>A0A2N3PVB5</accession>
<feature type="domain" description="HTH iclR-type" evidence="4">
    <location>
        <begin position="8"/>
        <end position="68"/>
    </location>
</feature>
<evidence type="ECO:0000256" key="1">
    <source>
        <dbReference type="ARBA" id="ARBA00023015"/>
    </source>
</evidence>
<dbReference type="SUPFAM" id="SSF46785">
    <property type="entry name" value="Winged helix' DNA-binding domain"/>
    <property type="match status" value="1"/>
</dbReference>
<gene>
    <name evidence="6" type="ORF">CWS72_12170</name>
</gene>
<dbReference type="Proteomes" id="UP000233293">
    <property type="component" value="Unassembled WGS sequence"/>
</dbReference>
<evidence type="ECO:0000256" key="3">
    <source>
        <dbReference type="ARBA" id="ARBA00023163"/>
    </source>
</evidence>
<dbReference type="PROSITE" id="PS51078">
    <property type="entry name" value="ICLR_ED"/>
    <property type="match status" value="1"/>
</dbReference>
<dbReference type="InterPro" id="IPR005471">
    <property type="entry name" value="Tscrpt_reg_IclR_N"/>
</dbReference>
<sequence length="261" mass="28955">MDENTGLIPALIKMDRVLEFIKANRQESFIRIHKELNLPKSSLYSLLKTLVSLKLLRLDASGMYSLGLRLYELGNVAISHLDVKRESLSELYQLRQVTNLTCHLGVLDGNEAIYLAKLESPSVLSVKTWEGKRLSLHSSAVGKALLSDHGEAEIDAIFPSPALPTFTRNTVPSVVRLKEELRTVRQRGWAFDDEEELENIRCVAAPIRDVHGEVVAAVSVVGLKFQIPDERVETLAGQVIEICTNVSKKLGFEPGATALSR</sequence>
<protein>
    <submittedName>
        <fullName evidence="6">IclR family transcriptional regulator</fullName>
    </submittedName>
</protein>
<feature type="domain" description="IclR-ED" evidence="5">
    <location>
        <begin position="69"/>
        <end position="252"/>
    </location>
</feature>
<evidence type="ECO:0000259" key="4">
    <source>
        <dbReference type="PROSITE" id="PS51077"/>
    </source>
</evidence>
<dbReference type="SUPFAM" id="SSF55781">
    <property type="entry name" value="GAF domain-like"/>
    <property type="match status" value="1"/>
</dbReference>
<dbReference type="InterPro" id="IPR014757">
    <property type="entry name" value="Tscrpt_reg_IclR_C"/>
</dbReference>
<dbReference type="Pfam" id="PF01614">
    <property type="entry name" value="IclR_C"/>
    <property type="match status" value="1"/>
</dbReference>
<evidence type="ECO:0000256" key="2">
    <source>
        <dbReference type="ARBA" id="ARBA00023125"/>
    </source>
</evidence>
<dbReference type="InterPro" id="IPR029016">
    <property type="entry name" value="GAF-like_dom_sf"/>
</dbReference>
<dbReference type="SMART" id="SM00346">
    <property type="entry name" value="HTH_ICLR"/>
    <property type="match status" value="1"/>
</dbReference>
<dbReference type="PROSITE" id="PS51077">
    <property type="entry name" value="HTH_ICLR"/>
    <property type="match status" value="1"/>
</dbReference>
<dbReference type="PANTHER" id="PTHR30136">
    <property type="entry name" value="HELIX-TURN-HELIX TRANSCRIPTIONAL REGULATOR, ICLR FAMILY"/>
    <property type="match status" value="1"/>
</dbReference>
<dbReference type="InterPro" id="IPR036388">
    <property type="entry name" value="WH-like_DNA-bd_sf"/>
</dbReference>
<evidence type="ECO:0000313" key="6">
    <source>
        <dbReference type="EMBL" id="PKU24341.1"/>
    </source>
</evidence>
<organism evidence="6 7">
    <name type="scientific">Telmatospirillum siberiense</name>
    <dbReference type="NCBI Taxonomy" id="382514"/>
    <lineage>
        <taxon>Bacteria</taxon>
        <taxon>Pseudomonadati</taxon>
        <taxon>Pseudomonadota</taxon>
        <taxon>Alphaproteobacteria</taxon>
        <taxon>Rhodospirillales</taxon>
        <taxon>Rhodospirillaceae</taxon>
        <taxon>Telmatospirillum</taxon>
    </lineage>
</organism>
<name>A0A2N3PVB5_9PROT</name>
<keyword evidence="7" id="KW-1185">Reference proteome</keyword>
<dbReference type="PANTHER" id="PTHR30136:SF38">
    <property type="entry name" value="TRANSCRIPTIONAL REGULATOR"/>
    <property type="match status" value="1"/>
</dbReference>
<keyword evidence="3" id="KW-0804">Transcription</keyword>
<dbReference type="Gene3D" id="3.30.450.40">
    <property type="match status" value="1"/>
</dbReference>
<dbReference type="AlphaFoldDB" id="A0A2N3PVB5"/>
<evidence type="ECO:0000259" key="5">
    <source>
        <dbReference type="PROSITE" id="PS51078"/>
    </source>
</evidence>
<comment type="caution">
    <text evidence="6">The sequence shown here is derived from an EMBL/GenBank/DDBJ whole genome shotgun (WGS) entry which is preliminary data.</text>
</comment>
<dbReference type="Pfam" id="PF09339">
    <property type="entry name" value="HTH_IclR"/>
    <property type="match status" value="1"/>
</dbReference>
<keyword evidence="1" id="KW-0805">Transcription regulation</keyword>